<dbReference type="PROSITE" id="PS50929">
    <property type="entry name" value="ABC_TM1F"/>
    <property type="match status" value="2"/>
</dbReference>
<accession>A0AAN6QFG9</accession>
<dbReference type="GO" id="GO:0016020">
    <property type="term" value="C:membrane"/>
    <property type="evidence" value="ECO:0007669"/>
    <property type="project" value="UniProtKB-SubCell"/>
</dbReference>
<dbReference type="InterPro" id="IPR003439">
    <property type="entry name" value="ABC_transporter-like_ATP-bd"/>
</dbReference>
<dbReference type="EMBL" id="MU853358">
    <property type="protein sequence ID" value="KAK4109203.1"/>
    <property type="molecule type" value="Genomic_DNA"/>
</dbReference>
<evidence type="ECO:0000256" key="7">
    <source>
        <dbReference type="ARBA" id="ARBA00023136"/>
    </source>
</evidence>
<gene>
    <name evidence="13" type="ORF">N656DRAFT_801306</name>
</gene>
<evidence type="ECO:0000256" key="3">
    <source>
        <dbReference type="ARBA" id="ARBA00022692"/>
    </source>
</evidence>
<feature type="transmembrane region" description="Helical" evidence="10">
    <location>
        <begin position="211"/>
        <end position="227"/>
    </location>
</feature>
<dbReference type="GeneID" id="89942232"/>
<comment type="subcellular location">
    <subcellularLocation>
        <location evidence="1">Membrane</location>
        <topology evidence="1">Multi-pass membrane protein</topology>
    </subcellularLocation>
</comment>
<feature type="domain" description="ABC transmembrane type-1" evidence="12">
    <location>
        <begin position="237"/>
        <end position="496"/>
    </location>
</feature>
<dbReference type="Proteomes" id="UP001302812">
    <property type="component" value="Unassembled WGS sequence"/>
</dbReference>
<dbReference type="RefSeq" id="XP_064666773.1">
    <property type="nucleotide sequence ID" value="XM_064818107.1"/>
</dbReference>
<feature type="domain" description="ABC transporter" evidence="11">
    <location>
        <begin position="557"/>
        <end position="788"/>
    </location>
</feature>
<feature type="domain" description="ABC transmembrane type-1" evidence="12">
    <location>
        <begin position="856"/>
        <end position="1151"/>
    </location>
</feature>
<dbReference type="InterPro" id="IPR011527">
    <property type="entry name" value="ABC1_TM_dom"/>
</dbReference>
<dbReference type="SUPFAM" id="SSF52540">
    <property type="entry name" value="P-loop containing nucleoside triphosphate hydrolases"/>
    <property type="match status" value="2"/>
</dbReference>
<feature type="transmembrane region" description="Helical" evidence="10">
    <location>
        <begin position="88"/>
        <end position="107"/>
    </location>
</feature>
<feature type="transmembrane region" description="Helical" evidence="10">
    <location>
        <begin position="113"/>
        <end position="132"/>
    </location>
</feature>
<proteinExistence type="predicted"/>
<keyword evidence="3 10" id="KW-0812">Transmembrane</keyword>
<sequence>MLTPCRLVRLLKRSAAFSLRPGLLAWKLVTLCSLLAVQLAFLALRVANPTTHTPASIAAEVLTSLATASALVLVFLDHQRASRPSTLLSLYFSTAVILGVARVRTLWLLAAQSAVSALMVTSFVLTSLALLYESAEKLDDLIATPNPAKGPCAPEEVSGFWIRTCFTWLVSTFRLGYSRIISVNDLPPLDSKLHSAALGDTLRSKWKKRRYGPATSSFGLALSATFFSLTSPIIPRLCLTAFTFSQPLLINATVTLVGQSDPDPNYGRGLIAAWALVSVGIAVSSSIYHYQNIRFTTRLRGGLIALVYQRTLETREAEMGDVTAIALLGADVERIKGGMGMLHEVWASVLDIAIASWLLGMQLSLACLAPIVLVLVFVGATSKISLMSRTAQSKWIEKVQARLRITAGMLSNMKAVKMSGLAQAACSIIQASRADEINVSGTFRRLLVVTLSLSLTPINLAPVVTFVIYAFTSVALVSLLTTPVIVFIQVLPQVVQCLACFDRIDEYCSYGLDSDLDTQGQSTDVGDVKEEANANHLSLKRAGDGDKLREKYTAISISGESFAWDKGNYPTLLDLNVEFPVGTISVVVGPVGSGKSSFLKAILGEMTPTTAASRNNTWKTSRAGGVAYCSQEPWLENTSIRQNIVGAPVLDDKWYQTVKTICGLDPDIAELPKGDDTRMGSRGLNLSRGQKQRVALARAIYSRHKLVILDDVFSSMDAQTADTVSSLLLGPQGVLRDARTTVVVVSYNRKVIALADRVIVLRNGKIAEITRPATVLHDRDTADKLQIRLDSHHDTSEDRCEDEVEQKPQPRELMAPGTTDEDRATPADGNRKKADFTIYKYYLTNAGYAAMFCYGAAVVVWIFCTEFSAIWIMWSSEANIKQPNRDVGLYMGIYAMLGILGTVGAASAAWFAFTSVISNTAANFHSQLLRANFSAPLRFFTDTDSGELLNRFSQDMELIDMELPATMVNNTSSMFVFLPHNPLRSSLNSDEALVSILAKVIVLAVFSQYLGTAIPLLGGAVYLLQRFYLQTSRQVRLLDIEAKAPLYTHFSETVAGASTIRAFGWREQHRERNFGHVDTSQRPMYLKSCVQTWLAFVLNMIVAALTVILVAVVVTWHDSFSAGSIGVSLNVVIGFSETLARLIDSWTKLESSVGAVRRVKQFVMETESEEEKDKNGDAPPGWPPEGAVKFDGVTASYRGDDQPVLKNVSLSILPGQHVAICGRSGNGKTSFILSLLKMITVDHGKIYIDNVDISDLRSSAIPGTIRTNVDPLHVAPDDTIERALRRVGLWSLVEAQGGLDKVADAAAFSSGQKQLLCFARAMVKQSKILVLDEAMSSVDAETETIMQDIVDTKFRGCTVIAVMHKLLHVTRYDKVALMENGEGCSSLTTPGC</sequence>
<dbReference type="InterPro" id="IPR027417">
    <property type="entry name" value="P-loop_NTPase"/>
</dbReference>
<evidence type="ECO:0000256" key="9">
    <source>
        <dbReference type="SAM" id="MobiDB-lite"/>
    </source>
</evidence>
<evidence type="ECO:0000256" key="5">
    <source>
        <dbReference type="ARBA" id="ARBA00022840"/>
    </source>
</evidence>
<keyword evidence="5" id="KW-0067">ATP-binding</keyword>
<dbReference type="CDD" id="cd18579">
    <property type="entry name" value="ABC_6TM_ABCC_D1"/>
    <property type="match status" value="1"/>
</dbReference>
<dbReference type="Pfam" id="PF00664">
    <property type="entry name" value="ABC_membrane"/>
    <property type="match status" value="2"/>
</dbReference>
<keyword evidence="4" id="KW-0547">Nucleotide-binding</keyword>
<reference evidence="13" key="1">
    <citation type="journal article" date="2023" name="Mol. Phylogenet. Evol.">
        <title>Genome-scale phylogeny and comparative genomics of the fungal order Sordariales.</title>
        <authorList>
            <person name="Hensen N."/>
            <person name="Bonometti L."/>
            <person name="Westerberg I."/>
            <person name="Brannstrom I.O."/>
            <person name="Guillou S."/>
            <person name="Cros-Aarteil S."/>
            <person name="Calhoun S."/>
            <person name="Haridas S."/>
            <person name="Kuo A."/>
            <person name="Mondo S."/>
            <person name="Pangilinan J."/>
            <person name="Riley R."/>
            <person name="LaButti K."/>
            <person name="Andreopoulos B."/>
            <person name="Lipzen A."/>
            <person name="Chen C."/>
            <person name="Yan M."/>
            <person name="Daum C."/>
            <person name="Ng V."/>
            <person name="Clum A."/>
            <person name="Steindorff A."/>
            <person name="Ohm R.A."/>
            <person name="Martin F."/>
            <person name="Silar P."/>
            <person name="Natvig D.O."/>
            <person name="Lalanne C."/>
            <person name="Gautier V."/>
            <person name="Ament-Velasquez S.L."/>
            <person name="Kruys A."/>
            <person name="Hutchinson M.I."/>
            <person name="Powell A.J."/>
            <person name="Barry K."/>
            <person name="Miller A.N."/>
            <person name="Grigoriev I.V."/>
            <person name="Debuchy R."/>
            <person name="Gladieux P."/>
            <person name="Hiltunen Thoren M."/>
            <person name="Johannesson H."/>
        </authorList>
    </citation>
    <scope>NUCLEOTIDE SEQUENCE</scope>
    <source>
        <strain evidence="13">CBS 508.74</strain>
    </source>
</reference>
<dbReference type="Gene3D" id="3.40.50.300">
    <property type="entry name" value="P-loop containing nucleotide triphosphate hydrolases"/>
    <property type="match status" value="2"/>
</dbReference>
<dbReference type="PROSITE" id="PS00211">
    <property type="entry name" value="ABC_TRANSPORTER_1"/>
    <property type="match status" value="1"/>
</dbReference>
<organism evidence="13 14">
    <name type="scientific">Canariomyces notabilis</name>
    <dbReference type="NCBI Taxonomy" id="2074819"/>
    <lineage>
        <taxon>Eukaryota</taxon>
        <taxon>Fungi</taxon>
        <taxon>Dikarya</taxon>
        <taxon>Ascomycota</taxon>
        <taxon>Pezizomycotina</taxon>
        <taxon>Sordariomycetes</taxon>
        <taxon>Sordariomycetidae</taxon>
        <taxon>Sordariales</taxon>
        <taxon>Chaetomiaceae</taxon>
        <taxon>Canariomyces</taxon>
    </lineage>
</organism>
<feature type="transmembrane region" description="Helical" evidence="10">
    <location>
        <begin position="56"/>
        <end position="76"/>
    </location>
</feature>
<evidence type="ECO:0000313" key="13">
    <source>
        <dbReference type="EMBL" id="KAK4109203.1"/>
    </source>
</evidence>
<evidence type="ECO:0000259" key="11">
    <source>
        <dbReference type="PROSITE" id="PS50893"/>
    </source>
</evidence>
<dbReference type="InterPro" id="IPR050173">
    <property type="entry name" value="ABC_transporter_C-like"/>
</dbReference>
<feature type="region of interest" description="Disordered" evidence="9">
    <location>
        <begin position="790"/>
        <end position="828"/>
    </location>
</feature>
<dbReference type="SUPFAM" id="SSF90123">
    <property type="entry name" value="ABC transporter transmembrane region"/>
    <property type="match status" value="2"/>
</dbReference>
<reference evidence="13" key="2">
    <citation type="submission" date="2023-05" db="EMBL/GenBank/DDBJ databases">
        <authorList>
            <consortium name="Lawrence Berkeley National Laboratory"/>
            <person name="Steindorff A."/>
            <person name="Hensen N."/>
            <person name="Bonometti L."/>
            <person name="Westerberg I."/>
            <person name="Brannstrom I.O."/>
            <person name="Guillou S."/>
            <person name="Cros-Aarteil S."/>
            <person name="Calhoun S."/>
            <person name="Haridas S."/>
            <person name="Kuo A."/>
            <person name="Mondo S."/>
            <person name="Pangilinan J."/>
            <person name="Riley R."/>
            <person name="Labutti K."/>
            <person name="Andreopoulos B."/>
            <person name="Lipzen A."/>
            <person name="Chen C."/>
            <person name="Yanf M."/>
            <person name="Daum C."/>
            <person name="Ng V."/>
            <person name="Clum A."/>
            <person name="Ohm R."/>
            <person name="Martin F."/>
            <person name="Silar P."/>
            <person name="Natvig D."/>
            <person name="Lalanne C."/>
            <person name="Gautier V."/>
            <person name="Ament-Velasquez S.L."/>
            <person name="Kruys A."/>
            <person name="Hutchinson M.I."/>
            <person name="Powell A.J."/>
            <person name="Barry K."/>
            <person name="Miller A.N."/>
            <person name="Grigoriev I.V."/>
            <person name="Debuchy R."/>
            <person name="Gladieux P."/>
            <person name="Thoren M.H."/>
            <person name="Johannesson H."/>
        </authorList>
    </citation>
    <scope>NUCLEOTIDE SEQUENCE</scope>
    <source>
        <strain evidence="13">CBS 508.74</strain>
    </source>
</reference>
<feature type="transmembrane region" description="Helical" evidence="10">
    <location>
        <begin position="848"/>
        <end position="875"/>
    </location>
</feature>
<dbReference type="PROSITE" id="PS50893">
    <property type="entry name" value="ABC_TRANSPORTER_2"/>
    <property type="match status" value="2"/>
</dbReference>
<dbReference type="Pfam" id="PF00005">
    <property type="entry name" value="ABC_tran"/>
    <property type="match status" value="2"/>
</dbReference>
<feature type="transmembrane region" description="Helical" evidence="10">
    <location>
        <begin position="887"/>
        <end position="913"/>
    </location>
</feature>
<dbReference type="InterPro" id="IPR003593">
    <property type="entry name" value="AAA+_ATPase"/>
</dbReference>
<evidence type="ECO:0000256" key="10">
    <source>
        <dbReference type="SAM" id="Phobius"/>
    </source>
</evidence>
<dbReference type="GO" id="GO:0005524">
    <property type="term" value="F:ATP binding"/>
    <property type="evidence" value="ECO:0007669"/>
    <property type="project" value="UniProtKB-KW"/>
</dbReference>
<dbReference type="GO" id="GO:0016887">
    <property type="term" value="F:ATP hydrolysis activity"/>
    <property type="evidence" value="ECO:0007669"/>
    <property type="project" value="InterPro"/>
</dbReference>
<evidence type="ECO:0000259" key="12">
    <source>
        <dbReference type="PROSITE" id="PS50929"/>
    </source>
</evidence>
<dbReference type="InterPro" id="IPR044746">
    <property type="entry name" value="ABCC_6TM_D1"/>
</dbReference>
<name>A0AAN6QFG9_9PEZI</name>
<keyword evidence="14" id="KW-1185">Reference proteome</keyword>
<dbReference type="InterPro" id="IPR044726">
    <property type="entry name" value="ABCC_6TM_D2"/>
</dbReference>
<dbReference type="InterPro" id="IPR036640">
    <property type="entry name" value="ABC1_TM_sf"/>
</dbReference>
<keyword evidence="2" id="KW-0813">Transport</keyword>
<dbReference type="CDD" id="cd18580">
    <property type="entry name" value="ABC_6TM_ABCC_D2"/>
    <property type="match status" value="1"/>
</dbReference>
<evidence type="ECO:0000313" key="14">
    <source>
        <dbReference type="Proteomes" id="UP001302812"/>
    </source>
</evidence>
<dbReference type="InterPro" id="IPR017871">
    <property type="entry name" value="ABC_transporter-like_CS"/>
</dbReference>
<evidence type="ECO:0000256" key="4">
    <source>
        <dbReference type="ARBA" id="ARBA00022741"/>
    </source>
</evidence>
<feature type="transmembrane region" description="Helical" evidence="10">
    <location>
        <begin position="354"/>
        <end position="380"/>
    </location>
</feature>
<protein>
    <submittedName>
        <fullName evidence="13">ABC transporter</fullName>
    </submittedName>
</protein>
<dbReference type="FunFam" id="1.20.1560.10:FF:000055">
    <property type="entry name" value="ABC multidrug transporter (Eurofung)"/>
    <property type="match status" value="1"/>
</dbReference>
<feature type="transmembrane region" description="Helical" evidence="10">
    <location>
        <begin position="21"/>
        <end position="44"/>
    </location>
</feature>
<evidence type="ECO:0000256" key="1">
    <source>
        <dbReference type="ARBA" id="ARBA00004141"/>
    </source>
</evidence>
<dbReference type="CDD" id="cd03250">
    <property type="entry name" value="ABCC_MRP_domain1"/>
    <property type="match status" value="1"/>
</dbReference>
<evidence type="ECO:0000256" key="6">
    <source>
        <dbReference type="ARBA" id="ARBA00022989"/>
    </source>
</evidence>
<feature type="transmembrane region" description="Helical" evidence="10">
    <location>
        <begin position="269"/>
        <end position="290"/>
    </location>
</feature>
<dbReference type="FunFam" id="1.20.1560.10:FF:000066">
    <property type="entry name" value="ABC multidrug transporter (Eurofung)"/>
    <property type="match status" value="1"/>
</dbReference>
<dbReference type="PANTHER" id="PTHR24223">
    <property type="entry name" value="ATP-BINDING CASSETTE SUB-FAMILY C"/>
    <property type="match status" value="1"/>
</dbReference>
<feature type="transmembrane region" description="Helical" evidence="10">
    <location>
        <begin position="466"/>
        <end position="491"/>
    </location>
</feature>
<comment type="function">
    <text evidence="8">ABC-type transporter; part of the gene cluster that mediates the biosynthesis of the phomopsins, a group of hexapeptide mycotoxins which infects lupins and causes lupinosis disease in livestock.</text>
</comment>
<dbReference type="SMART" id="SM00382">
    <property type="entry name" value="AAA"/>
    <property type="match status" value="2"/>
</dbReference>
<dbReference type="Gene3D" id="1.20.1560.10">
    <property type="entry name" value="ABC transporter type 1, transmembrane domain"/>
    <property type="match status" value="2"/>
</dbReference>
<dbReference type="PANTHER" id="PTHR24223:SF404">
    <property type="entry name" value="ABC MULTIDRUG TRANSPORTER (EUROFUNG)-RELATED"/>
    <property type="match status" value="1"/>
</dbReference>
<feature type="domain" description="ABC transporter" evidence="11">
    <location>
        <begin position="1188"/>
        <end position="1391"/>
    </location>
</feature>
<comment type="caution">
    <text evidence="13">The sequence shown here is derived from an EMBL/GenBank/DDBJ whole genome shotgun (WGS) entry which is preliminary data.</text>
</comment>
<feature type="transmembrane region" description="Helical" evidence="10">
    <location>
        <begin position="1092"/>
        <end position="1114"/>
    </location>
</feature>
<dbReference type="GO" id="GO:0140359">
    <property type="term" value="F:ABC-type transporter activity"/>
    <property type="evidence" value="ECO:0007669"/>
    <property type="project" value="InterPro"/>
</dbReference>
<evidence type="ECO:0000256" key="8">
    <source>
        <dbReference type="ARBA" id="ARBA00059074"/>
    </source>
</evidence>
<keyword evidence="7 10" id="KW-0472">Membrane</keyword>
<keyword evidence="6 10" id="KW-1133">Transmembrane helix</keyword>
<evidence type="ECO:0000256" key="2">
    <source>
        <dbReference type="ARBA" id="ARBA00022448"/>
    </source>
</evidence>